<evidence type="ECO:0000313" key="2">
    <source>
        <dbReference type="Proteomes" id="UP000664056"/>
    </source>
</evidence>
<gene>
    <name evidence="1" type="ORF">J0J18_05555</name>
</gene>
<sequence length="87" mass="10327">MNHHGCIRTIQMAMATEHLLTIEGHFLMSLLFIYPYSQQHWLPVIDDGENYVKRGGIPLYKMQGLMLNKRKYLIILWFYLICISKNI</sequence>
<comment type="caution">
    <text evidence="1">The sequence shown here is derived from an EMBL/GenBank/DDBJ whole genome shotgun (WGS) entry which is preliminary data.</text>
</comment>
<dbReference type="RefSeq" id="WP_039467913.1">
    <property type="nucleotide sequence ID" value="NZ_CP151592.1"/>
</dbReference>
<accession>A0AAW4H7F8</accession>
<organism evidence="1 2">
    <name type="scientific">Vibrio vulnificus</name>
    <dbReference type="NCBI Taxonomy" id="672"/>
    <lineage>
        <taxon>Bacteria</taxon>
        <taxon>Pseudomonadati</taxon>
        <taxon>Pseudomonadota</taxon>
        <taxon>Gammaproteobacteria</taxon>
        <taxon>Vibrionales</taxon>
        <taxon>Vibrionaceae</taxon>
        <taxon>Vibrio</taxon>
    </lineage>
</organism>
<protein>
    <submittedName>
        <fullName evidence="1">Uncharacterized protein</fullName>
    </submittedName>
</protein>
<proteinExistence type="predicted"/>
<evidence type="ECO:0000313" key="1">
    <source>
        <dbReference type="EMBL" id="MBN8121188.1"/>
    </source>
</evidence>
<dbReference type="Proteomes" id="UP000664056">
    <property type="component" value="Unassembled WGS sequence"/>
</dbReference>
<reference evidence="1" key="1">
    <citation type="submission" date="2021-03" db="EMBL/GenBank/DDBJ databases">
        <title>Study of the foodborne Vibrio vulnificus isolates from China.</title>
        <authorList>
            <person name="Zheng Z."/>
            <person name="Ye L."/>
        </authorList>
    </citation>
    <scope>NUCLEOTIDE SEQUENCE</scope>
    <source>
        <strain evidence="1">Vv1582</strain>
    </source>
</reference>
<name>A0AAW4H7F8_VIBVL</name>
<dbReference type="AlphaFoldDB" id="A0AAW4H7F8"/>
<dbReference type="EMBL" id="JAFKOQ010000002">
    <property type="protein sequence ID" value="MBN8121188.1"/>
    <property type="molecule type" value="Genomic_DNA"/>
</dbReference>